<proteinExistence type="inferred from homology"/>
<dbReference type="STRING" id="1477437.SAMN05444682_101519"/>
<protein>
    <submittedName>
        <fullName evidence="8">Starch-binding associating with outer membrane</fullName>
    </submittedName>
</protein>
<dbReference type="Pfam" id="PF07980">
    <property type="entry name" value="SusD_RagB"/>
    <property type="match status" value="1"/>
</dbReference>
<dbReference type="CDD" id="cd08977">
    <property type="entry name" value="SusD"/>
    <property type="match status" value="1"/>
</dbReference>
<name>A0A1I3DKK1_9SPHI</name>
<evidence type="ECO:0000256" key="5">
    <source>
        <dbReference type="ARBA" id="ARBA00023237"/>
    </source>
</evidence>
<comment type="subcellular location">
    <subcellularLocation>
        <location evidence="1">Cell outer membrane</location>
    </subcellularLocation>
</comment>
<evidence type="ECO:0000256" key="3">
    <source>
        <dbReference type="ARBA" id="ARBA00022729"/>
    </source>
</evidence>
<evidence type="ECO:0000313" key="8">
    <source>
        <dbReference type="EMBL" id="SFH87203.1"/>
    </source>
</evidence>
<keyword evidence="4" id="KW-0472">Membrane</keyword>
<dbReference type="Proteomes" id="UP000198670">
    <property type="component" value="Unassembled WGS sequence"/>
</dbReference>
<dbReference type="Pfam" id="PF14322">
    <property type="entry name" value="SusD-like_3"/>
    <property type="match status" value="1"/>
</dbReference>
<comment type="similarity">
    <text evidence="2">Belongs to the SusD family.</text>
</comment>
<feature type="domain" description="RagB/SusD" evidence="6">
    <location>
        <begin position="262"/>
        <end position="512"/>
    </location>
</feature>
<dbReference type="InterPro" id="IPR012944">
    <property type="entry name" value="SusD_RagB_dom"/>
</dbReference>
<dbReference type="PROSITE" id="PS51257">
    <property type="entry name" value="PROKAR_LIPOPROTEIN"/>
    <property type="match status" value="1"/>
</dbReference>
<evidence type="ECO:0000256" key="2">
    <source>
        <dbReference type="ARBA" id="ARBA00006275"/>
    </source>
</evidence>
<sequence length="512" mass="57479">MKKTIFYTFFTICLLSSCGKEFLKLSPQTTVTSGSFFETESHFDLALVGVYTQLRGIVSAGHYMDEMRSDNSFFRYYAPDRGPANWVEDIIQWTDQSQTTVVNNRYYSDYQGISRANAILNRLDNSSLTDEAKTRISAETLFLRAFYYFDLVTHYGGVPLYLNEVVDEASAYQARASVEEVYQQIVADLEKAIPLLPVVSAFPQSGRATRGAAKMLLAKSFMSMPLRDYAKAEIELRDVTNMNYGLLDRYLDNFNPATKNNKESIFEIQYMEGDDGQQSDFIYSMLPKTANTAVATGISVNNVVAGGWNVPNQGLIDSYESGDERLPASVKIMEGTLNGGSLSTDPVTYIAIKDIGGYSPQSGNVYFPFVAKYLHGPYSKPFNTGQNWPVFRYADALLLMAECLVAQGKGDEALPFLNAVRKRAGLSDLSVATVDNVLLERRHELAFENHRWTDLIRNGKAIEVMSAYGAEMKQRYDFLPEASFNVTEERLIYAIPFRETQINPQLVQNSGY</sequence>
<evidence type="ECO:0000256" key="4">
    <source>
        <dbReference type="ARBA" id="ARBA00023136"/>
    </source>
</evidence>
<keyword evidence="3" id="KW-0732">Signal</keyword>
<dbReference type="OrthoDB" id="993981at2"/>
<dbReference type="InterPro" id="IPR033985">
    <property type="entry name" value="SusD-like_N"/>
</dbReference>
<evidence type="ECO:0000259" key="7">
    <source>
        <dbReference type="Pfam" id="PF14322"/>
    </source>
</evidence>
<evidence type="ECO:0000256" key="1">
    <source>
        <dbReference type="ARBA" id="ARBA00004442"/>
    </source>
</evidence>
<dbReference type="GO" id="GO:0009279">
    <property type="term" value="C:cell outer membrane"/>
    <property type="evidence" value="ECO:0007669"/>
    <property type="project" value="UniProtKB-SubCell"/>
</dbReference>
<dbReference type="EMBL" id="FOQO01000001">
    <property type="protein sequence ID" value="SFH87203.1"/>
    <property type="molecule type" value="Genomic_DNA"/>
</dbReference>
<dbReference type="SUPFAM" id="SSF48452">
    <property type="entry name" value="TPR-like"/>
    <property type="match status" value="1"/>
</dbReference>
<keyword evidence="9" id="KW-1185">Reference proteome</keyword>
<dbReference type="AlphaFoldDB" id="A0A1I3DKK1"/>
<feature type="domain" description="SusD-like N-terminal" evidence="7">
    <location>
        <begin position="22"/>
        <end position="219"/>
    </location>
</feature>
<reference evidence="8 9" key="1">
    <citation type="submission" date="2016-10" db="EMBL/GenBank/DDBJ databases">
        <authorList>
            <person name="de Groot N.N."/>
        </authorList>
    </citation>
    <scope>NUCLEOTIDE SEQUENCE [LARGE SCALE GENOMIC DNA]</scope>
    <source>
        <strain evidence="8 9">RK1</strain>
    </source>
</reference>
<dbReference type="InterPro" id="IPR011990">
    <property type="entry name" value="TPR-like_helical_dom_sf"/>
</dbReference>
<evidence type="ECO:0000313" key="9">
    <source>
        <dbReference type="Proteomes" id="UP000198670"/>
    </source>
</evidence>
<dbReference type="Gene3D" id="1.25.40.390">
    <property type="match status" value="1"/>
</dbReference>
<accession>A0A1I3DKK1</accession>
<gene>
    <name evidence="8" type="ORF">SAMN05444682_101519</name>
</gene>
<keyword evidence="5" id="KW-0998">Cell outer membrane</keyword>
<evidence type="ECO:0000259" key="6">
    <source>
        <dbReference type="Pfam" id="PF07980"/>
    </source>
</evidence>
<organism evidence="8 9">
    <name type="scientific">Parapedobacter indicus</name>
    <dbReference type="NCBI Taxonomy" id="1477437"/>
    <lineage>
        <taxon>Bacteria</taxon>
        <taxon>Pseudomonadati</taxon>
        <taxon>Bacteroidota</taxon>
        <taxon>Sphingobacteriia</taxon>
        <taxon>Sphingobacteriales</taxon>
        <taxon>Sphingobacteriaceae</taxon>
        <taxon>Parapedobacter</taxon>
    </lineage>
</organism>